<gene>
    <name evidence="2" type="ORF">IV203_021694</name>
</gene>
<dbReference type="PANTHER" id="PTHR21024">
    <property type="entry name" value="GROWTH HORMONE-INDUCIBLE SOLUBLE PROTEIN-RELATED"/>
    <property type="match status" value="1"/>
</dbReference>
<keyword evidence="3" id="KW-1185">Reference proteome</keyword>
<name>A0A9K3KHU9_9STRA</name>
<proteinExistence type="predicted"/>
<reference evidence="2" key="1">
    <citation type="journal article" date="2021" name="Sci. Rep.">
        <title>Diploid genomic architecture of Nitzschia inconspicua, an elite biomass production diatom.</title>
        <authorList>
            <person name="Oliver A."/>
            <person name="Podell S."/>
            <person name="Pinowska A."/>
            <person name="Traller J.C."/>
            <person name="Smith S.R."/>
            <person name="McClure R."/>
            <person name="Beliaev A."/>
            <person name="Bohutskyi P."/>
            <person name="Hill E.A."/>
            <person name="Rabines A."/>
            <person name="Zheng H."/>
            <person name="Allen L.Z."/>
            <person name="Kuo A."/>
            <person name="Grigoriev I.V."/>
            <person name="Allen A.E."/>
            <person name="Hazlebeck D."/>
            <person name="Allen E.E."/>
        </authorList>
    </citation>
    <scope>NUCLEOTIDE SEQUENCE</scope>
    <source>
        <strain evidence="2">Hildebrandi</strain>
    </source>
</reference>
<dbReference type="GO" id="GO:0022904">
    <property type="term" value="P:respiratory electron transport chain"/>
    <property type="evidence" value="ECO:0007669"/>
    <property type="project" value="TreeGrafter"/>
</dbReference>
<dbReference type="InterPro" id="IPR052000">
    <property type="entry name" value="ETFRF1"/>
</dbReference>
<accession>A0A9K3KHU9</accession>
<dbReference type="AlphaFoldDB" id="A0A9K3KHU9"/>
<evidence type="ECO:0000313" key="2">
    <source>
        <dbReference type="EMBL" id="KAG7343686.1"/>
    </source>
</evidence>
<comment type="caution">
    <text evidence="2">The sequence shown here is derived from an EMBL/GenBank/DDBJ whole genome shotgun (WGS) entry which is preliminary data.</text>
</comment>
<organism evidence="2 3">
    <name type="scientific">Nitzschia inconspicua</name>
    <dbReference type="NCBI Taxonomy" id="303405"/>
    <lineage>
        <taxon>Eukaryota</taxon>
        <taxon>Sar</taxon>
        <taxon>Stramenopiles</taxon>
        <taxon>Ochrophyta</taxon>
        <taxon>Bacillariophyta</taxon>
        <taxon>Bacillariophyceae</taxon>
        <taxon>Bacillariophycidae</taxon>
        <taxon>Bacillariales</taxon>
        <taxon>Bacillariaceae</taxon>
        <taxon>Nitzschia</taxon>
    </lineage>
</organism>
<dbReference type="PANTHER" id="PTHR21024:SF0">
    <property type="entry name" value="ELECTRON TRANSFER FLAVOPROTEIN REGULATORY FACTOR 1"/>
    <property type="match status" value="1"/>
</dbReference>
<feature type="compositionally biased region" description="Low complexity" evidence="1">
    <location>
        <begin position="84"/>
        <end position="96"/>
    </location>
</feature>
<protein>
    <submittedName>
        <fullName evidence="2">Uncharacterized protein</fullName>
    </submittedName>
</protein>
<feature type="region of interest" description="Disordered" evidence="1">
    <location>
        <begin position="140"/>
        <end position="160"/>
    </location>
</feature>
<evidence type="ECO:0000313" key="3">
    <source>
        <dbReference type="Proteomes" id="UP000693970"/>
    </source>
</evidence>
<evidence type="ECO:0000256" key="1">
    <source>
        <dbReference type="SAM" id="MobiDB-lite"/>
    </source>
</evidence>
<feature type="region of interest" description="Disordered" evidence="1">
    <location>
        <begin position="42"/>
        <end position="97"/>
    </location>
</feature>
<dbReference type="EMBL" id="JAGRRH010000023">
    <property type="protein sequence ID" value="KAG7343686.1"/>
    <property type="molecule type" value="Genomic_DNA"/>
</dbReference>
<sequence length="160" mass="18747">MIHPLVRDLYKRALNVGRDYPLGLPYVRKQWKQAIRNVDNTPSCYQQQQHQQQHQQSQSDPQQSQHSQHPNTSTRLTERRMNPSHHSSVSSSSSSSYFSVQCEREIRKAVGKGRFMIREMIGVIQLKKYRTMHRRYDDISTTTTTTTTTTNNNEPTQNDR</sequence>
<dbReference type="OrthoDB" id="10258445at2759"/>
<feature type="compositionally biased region" description="Low complexity" evidence="1">
    <location>
        <begin position="141"/>
        <end position="153"/>
    </location>
</feature>
<dbReference type="GO" id="GO:0090324">
    <property type="term" value="P:negative regulation of oxidative phosphorylation"/>
    <property type="evidence" value="ECO:0007669"/>
    <property type="project" value="InterPro"/>
</dbReference>
<dbReference type="GO" id="GO:0005739">
    <property type="term" value="C:mitochondrion"/>
    <property type="evidence" value="ECO:0007669"/>
    <property type="project" value="TreeGrafter"/>
</dbReference>
<reference evidence="2" key="2">
    <citation type="submission" date="2021-04" db="EMBL/GenBank/DDBJ databases">
        <authorList>
            <person name="Podell S."/>
        </authorList>
    </citation>
    <scope>NUCLEOTIDE SEQUENCE</scope>
    <source>
        <strain evidence="2">Hildebrandi</strain>
    </source>
</reference>
<dbReference type="Proteomes" id="UP000693970">
    <property type="component" value="Unassembled WGS sequence"/>
</dbReference>
<feature type="compositionally biased region" description="Low complexity" evidence="1">
    <location>
        <begin position="46"/>
        <end position="69"/>
    </location>
</feature>